<dbReference type="EMBL" id="ABOO01000050">
    <property type="protein sequence ID" value="EDT70486.1"/>
    <property type="molecule type" value="Genomic_DNA"/>
</dbReference>
<evidence type="ECO:0000313" key="3">
    <source>
        <dbReference type="Proteomes" id="UP000003188"/>
    </source>
</evidence>
<dbReference type="RefSeq" id="WP_003476138.1">
    <property type="nucleotide sequence ID" value="NZ_ABOO01000050.1"/>
</dbReference>
<proteinExistence type="predicted"/>
<feature type="transmembrane region" description="Helical" evidence="1">
    <location>
        <begin position="97"/>
        <end position="116"/>
    </location>
</feature>
<accession>B1V6T0</accession>
<organism evidence="2 3">
    <name type="scientific">Clostridium perfringens D str. JGS1721</name>
    <dbReference type="NCBI Taxonomy" id="488537"/>
    <lineage>
        <taxon>Bacteria</taxon>
        <taxon>Bacillati</taxon>
        <taxon>Bacillota</taxon>
        <taxon>Clostridia</taxon>
        <taxon>Eubacteriales</taxon>
        <taxon>Clostridiaceae</taxon>
        <taxon>Clostridium</taxon>
    </lineage>
</organism>
<gene>
    <name evidence="2" type="ORF">CJD_A0343</name>
</gene>
<keyword evidence="1" id="KW-1133">Transmembrane helix</keyword>
<keyword evidence="1" id="KW-0472">Membrane</keyword>
<feature type="transmembrane region" description="Helical" evidence="1">
    <location>
        <begin position="6"/>
        <end position="22"/>
    </location>
</feature>
<name>B1V6T0_CLOPF</name>
<evidence type="ECO:0000313" key="2">
    <source>
        <dbReference type="EMBL" id="EDT70486.1"/>
    </source>
</evidence>
<reference evidence="2 3" key="1">
    <citation type="submission" date="2008-03" db="EMBL/GenBank/DDBJ databases">
        <authorList>
            <person name="Paulsen I."/>
            <person name="Sebastian Y."/>
        </authorList>
    </citation>
    <scope>NUCLEOTIDE SEQUENCE [LARGE SCALE GENOMIC DNA]</scope>
    <source>
        <strain evidence="3">D str. JGS1721</strain>
    </source>
</reference>
<protein>
    <submittedName>
        <fullName evidence="2">Uncharacterized protein</fullName>
    </submittedName>
</protein>
<comment type="caution">
    <text evidence="2">The sequence shown here is derived from an EMBL/GenBank/DDBJ whole genome shotgun (WGS) entry which is preliminary data.</text>
</comment>
<dbReference type="AlphaFoldDB" id="B1V6T0"/>
<evidence type="ECO:0000256" key="1">
    <source>
        <dbReference type="SAM" id="Phobius"/>
    </source>
</evidence>
<sequence>MREVIIGLLICIALLMAFYEFGSKLLGKSDISLINILNFSTCFILLVFCYYGYSNFIDNGFIRGEFSILISTLVFSCMFLKTILLLIYKEWKEATKLFLINFVYGVFVVTFSYLIMVW</sequence>
<feature type="transmembrane region" description="Helical" evidence="1">
    <location>
        <begin position="34"/>
        <end position="54"/>
    </location>
</feature>
<keyword evidence="1" id="KW-0812">Transmembrane</keyword>
<dbReference type="Proteomes" id="UP000003188">
    <property type="component" value="Unassembled WGS sequence"/>
</dbReference>
<feature type="transmembrane region" description="Helical" evidence="1">
    <location>
        <begin position="66"/>
        <end position="88"/>
    </location>
</feature>